<protein>
    <submittedName>
        <fullName evidence="2">Uncharacterized protein</fullName>
    </submittedName>
</protein>
<reference evidence="3" key="1">
    <citation type="submission" date="2016-02" db="EMBL/GenBank/DDBJ databases">
        <authorList>
            <person name="Mitreva M."/>
            <person name="Pepin K.H."/>
            <person name="Mihindukulasuriya K.A."/>
            <person name="Fulton R."/>
            <person name="Fronick C."/>
            <person name="O'Laughlin M."/>
            <person name="Miner T."/>
            <person name="Herter B."/>
            <person name="Rosa B.A."/>
            <person name="Cordes M."/>
            <person name="Tomlinson C."/>
            <person name="Wollam A."/>
            <person name="Palsikar V.B."/>
            <person name="Mardis E.R."/>
            <person name="Wilson R.K."/>
        </authorList>
    </citation>
    <scope>NUCLEOTIDE SEQUENCE [LARGE SCALE GENOMIC DNA]</scope>
    <source>
        <strain evidence="3">DSM 22607</strain>
    </source>
</reference>
<organism evidence="2 3">
    <name type="scientific">Christensenella minuta</name>
    <dbReference type="NCBI Taxonomy" id="626937"/>
    <lineage>
        <taxon>Bacteria</taxon>
        <taxon>Bacillati</taxon>
        <taxon>Bacillota</taxon>
        <taxon>Clostridia</taxon>
        <taxon>Christensenellales</taxon>
        <taxon>Christensenellaceae</taxon>
        <taxon>Christensenella</taxon>
    </lineage>
</organism>
<keyword evidence="3" id="KW-1185">Reference proteome</keyword>
<accession>A0A136Q4I3</accession>
<evidence type="ECO:0000313" key="3">
    <source>
        <dbReference type="Proteomes" id="UP000070366"/>
    </source>
</evidence>
<dbReference type="EMBL" id="LSZW01000060">
    <property type="protein sequence ID" value="KXK65583.1"/>
    <property type="molecule type" value="Genomic_DNA"/>
</dbReference>
<dbReference type="STRING" id="626937.HMPREF3293_01507"/>
<name>A0A136Q4I3_9FIRM</name>
<comment type="caution">
    <text evidence="2">The sequence shown here is derived from an EMBL/GenBank/DDBJ whole genome shotgun (WGS) entry which is preliminary data.</text>
</comment>
<sequence length="54" mass="6401">MRKEEQPPERGAASSRPLRAYAIPRKRTGPVHIEKKYKKEYQFITKRGSLLCWI</sequence>
<proteinExistence type="predicted"/>
<gene>
    <name evidence="2" type="ORF">HMPREF3293_01507</name>
</gene>
<evidence type="ECO:0000256" key="1">
    <source>
        <dbReference type="SAM" id="MobiDB-lite"/>
    </source>
</evidence>
<feature type="region of interest" description="Disordered" evidence="1">
    <location>
        <begin position="1"/>
        <end position="20"/>
    </location>
</feature>
<dbReference type="AlphaFoldDB" id="A0A136Q4I3"/>
<evidence type="ECO:0000313" key="2">
    <source>
        <dbReference type="EMBL" id="KXK65583.1"/>
    </source>
</evidence>
<dbReference type="Proteomes" id="UP000070366">
    <property type="component" value="Unassembled WGS sequence"/>
</dbReference>